<reference evidence="1 2" key="1">
    <citation type="submission" date="2019-05" db="EMBL/GenBank/DDBJ databases">
        <title>Another draft genome of Portunus trituberculatus and its Hox gene families provides insights of decapod evolution.</title>
        <authorList>
            <person name="Jeong J.-H."/>
            <person name="Song I."/>
            <person name="Kim S."/>
            <person name="Choi T."/>
            <person name="Kim D."/>
            <person name="Ryu S."/>
            <person name="Kim W."/>
        </authorList>
    </citation>
    <scope>NUCLEOTIDE SEQUENCE [LARGE SCALE GENOMIC DNA]</scope>
    <source>
        <tissue evidence="1">Muscle</tissue>
    </source>
</reference>
<gene>
    <name evidence="1" type="ORF">E2C01_079397</name>
</gene>
<dbReference type="EMBL" id="VSRR010066019">
    <property type="protein sequence ID" value="MPC84652.1"/>
    <property type="molecule type" value="Genomic_DNA"/>
</dbReference>
<comment type="caution">
    <text evidence="1">The sequence shown here is derived from an EMBL/GenBank/DDBJ whole genome shotgun (WGS) entry which is preliminary data.</text>
</comment>
<proteinExistence type="predicted"/>
<keyword evidence="2" id="KW-1185">Reference proteome</keyword>
<sequence>MALCGGGVTG</sequence>
<name>A0A5B7ILE9_PORTR</name>
<protein>
    <submittedName>
        <fullName evidence="1">Uncharacterized protein</fullName>
    </submittedName>
</protein>
<evidence type="ECO:0000313" key="1">
    <source>
        <dbReference type="EMBL" id="MPC84652.1"/>
    </source>
</evidence>
<dbReference type="Proteomes" id="UP000324222">
    <property type="component" value="Unassembled WGS sequence"/>
</dbReference>
<accession>A0A5B7ILE9</accession>
<organism evidence="1 2">
    <name type="scientific">Portunus trituberculatus</name>
    <name type="common">Swimming crab</name>
    <name type="synonym">Neptunus trituberculatus</name>
    <dbReference type="NCBI Taxonomy" id="210409"/>
    <lineage>
        <taxon>Eukaryota</taxon>
        <taxon>Metazoa</taxon>
        <taxon>Ecdysozoa</taxon>
        <taxon>Arthropoda</taxon>
        <taxon>Crustacea</taxon>
        <taxon>Multicrustacea</taxon>
        <taxon>Malacostraca</taxon>
        <taxon>Eumalacostraca</taxon>
        <taxon>Eucarida</taxon>
        <taxon>Decapoda</taxon>
        <taxon>Pleocyemata</taxon>
        <taxon>Brachyura</taxon>
        <taxon>Eubrachyura</taxon>
        <taxon>Portunoidea</taxon>
        <taxon>Portunidae</taxon>
        <taxon>Portuninae</taxon>
        <taxon>Portunus</taxon>
    </lineage>
</organism>
<evidence type="ECO:0000313" key="2">
    <source>
        <dbReference type="Proteomes" id="UP000324222"/>
    </source>
</evidence>